<gene>
    <name evidence="2" type="ORF">GCM10023321_37980</name>
</gene>
<comment type="caution">
    <text evidence="2">The sequence shown here is derived from an EMBL/GenBank/DDBJ whole genome shotgun (WGS) entry which is preliminary data.</text>
</comment>
<accession>A0ABP9Q8F3</accession>
<dbReference type="EMBL" id="BAABJP010000015">
    <property type="protein sequence ID" value="GAA5158346.1"/>
    <property type="molecule type" value="Genomic_DNA"/>
</dbReference>
<evidence type="ECO:0000313" key="2">
    <source>
        <dbReference type="EMBL" id="GAA5158346.1"/>
    </source>
</evidence>
<feature type="region of interest" description="Disordered" evidence="1">
    <location>
        <begin position="41"/>
        <end position="91"/>
    </location>
</feature>
<protein>
    <recommendedName>
        <fullName evidence="4">Secreted protein</fullName>
    </recommendedName>
</protein>
<evidence type="ECO:0000256" key="1">
    <source>
        <dbReference type="SAM" id="MobiDB-lite"/>
    </source>
</evidence>
<organism evidence="2 3">
    <name type="scientific">Pseudonocardia eucalypti</name>
    <dbReference type="NCBI Taxonomy" id="648755"/>
    <lineage>
        <taxon>Bacteria</taxon>
        <taxon>Bacillati</taxon>
        <taxon>Actinomycetota</taxon>
        <taxon>Actinomycetes</taxon>
        <taxon>Pseudonocardiales</taxon>
        <taxon>Pseudonocardiaceae</taxon>
        <taxon>Pseudonocardia</taxon>
    </lineage>
</organism>
<dbReference type="Proteomes" id="UP001428817">
    <property type="component" value="Unassembled WGS sequence"/>
</dbReference>
<name>A0ABP9Q8F3_9PSEU</name>
<feature type="compositionally biased region" description="Acidic residues" evidence="1">
    <location>
        <begin position="47"/>
        <end position="59"/>
    </location>
</feature>
<proteinExistence type="predicted"/>
<feature type="compositionally biased region" description="Low complexity" evidence="1">
    <location>
        <begin position="60"/>
        <end position="91"/>
    </location>
</feature>
<keyword evidence="3" id="KW-1185">Reference proteome</keyword>
<sequence>MWGVRVGAVAAVGLFGASALVGGALSDAEPSPVEAKAALLIKPGDGEPGEPEAEPEEDGTATAPGIIVPSTRRSTGTRTSTTRRTTATTSGGLLGCTKLLPDLASVKRALTSASPGEVLCIRAIRR</sequence>
<evidence type="ECO:0008006" key="4">
    <source>
        <dbReference type="Google" id="ProtNLM"/>
    </source>
</evidence>
<evidence type="ECO:0000313" key="3">
    <source>
        <dbReference type="Proteomes" id="UP001428817"/>
    </source>
</evidence>
<reference evidence="3" key="1">
    <citation type="journal article" date="2019" name="Int. J. Syst. Evol. Microbiol.">
        <title>The Global Catalogue of Microorganisms (GCM) 10K type strain sequencing project: providing services to taxonomists for standard genome sequencing and annotation.</title>
        <authorList>
            <consortium name="The Broad Institute Genomics Platform"/>
            <consortium name="The Broad Institute Genome Sequencing Center for Infectious Disease"/>
            <person name="Wu L."/>
            <person name="Ma J."/>
        </authorList>
    </citation>
    <scope>NUCLEOTIDE SEQUENCE [LARGE SCALE GENOMIC DNA]</scope>
    <source>
        <strain evidence="3">JCM 18303</strain>
    </source>
</reference>